<dbReference type="EMBL" id="ADAS02000753">
    <property type="protein sequence ID" value="OAV86869.1"/>
    <property type="molecule type" value="Genomic_DNA"/>
</dbReference>
<accession>A0A180G344</accession>
<protein>
    <submittedName>
        <fullName evidence="1 2">Uncharacterized protein</fullName>
    </submittedName>
</protein>
<reference evidence="2" key="4">
    <citation type="submission" date="2025-05" db="UniProtKB">
        <authorList>
            <consortium name="EnsemblFungi"/>
        </authorList>
    </citation>
    <scope>IDENTIFICATION</scope>
    <source>
        <strain evidence="2">isolate 1-1 / race 1 (BBBD)</strain>
    </source>
</reference>
<sequence>MPSPISSISSVIHLRMIEFAGNIHLSNTHQFNIQAVGHEIHIKTCVASHQLPPESQMTTFPEYQFILHSSATGVPAILYDFCTQVFFFGRLLVHSNSTHPIVRVERFKWQVHRGELALAEEFEETHAFGTVYVVKVHIEPVVGCVGYVEVVDTEMNLYKPGHIKLMARTAQAHEMLQTLRRGNSIRFGGVAAPASDSGNGLIALHVSRSSG</sequence>
<reference evidence="1" key="2">
    <citation type="submission" date="2016-05" db="EMBL/GenBank/DDBJ databases">
        <title>Comparative analysis highlights variable genome content of wheat rusts and divergence of the mating loci.</title>
        <authorList>
            <person name="Cuomo C.A."/>
            <person name="Bakkeren G."/>
            <person name="Szabo L."/>
            <person name="Khalil H."/>
            <person name="Joly D."/>
            <person name="Goldberg J."/>
            <person name="Young S."/>
            <person name="Zeng Q."/>
            <person name="Fellers J."/>
        </authorList>
    </citation>
    <scope>NUCLEOTIDE SEQUENCE [LARGE SCALE GENOMIC DNA]</scope>
    <source>
        <strain evidence="1">1-1 BBBD Race 1</strain>
    </source>
</reference>
<dbReference type="EnsemblFungi" id="PTTG_29689-t43_1">
    <property type="protein sequence ID" value="PTTG_29689-t43_1-p1"/>
    <property type="gene ID" value="PTTG_29689"/>
</dbReference>
<reference evidence="2 3" key="3">
    <citation type="journal article" date="2017" name="G3 (Bethesda)">
        <title>Comparative analysis highlights variable genome content of wheat rusts and divergence of the mating loci.</title>
        <authorList>
            <person name="Cuomo C.A."/>
            <person name="Bakkeren G."/>
            <person name="Khalil H.B."/>
            <person name="Panwar V."/>
            <person name="Joly D."/>
            <person name="Linning R."/>
            <person name="Sakthikumar S."/>
            <person name="Song X."/>
            <person name="Adiconis X."/>
            <person name="Fan L."/>
            <person name="Goldberg J.M."/>
            <person name="Levin J.Z."/>
            <person name="Young S."/>
            <person name="Zeng Q."/>
            <person name="Anikster Y."/>
            <person name="Bruce M."/>
            <person name="Wang M."/>
            <person name="Yin C."/>
            <person name="McCallum B."/>
            <person name="Szabo L.J."/>
            <person name="Hulbert S."/>
            <person name="Chen X."/>
            <person name="Fellers J.P."/>
        </authorList>
    </citation>
    <scope>NUCLEOTIDE SEQUENCE</scope>
    <source>
        <strain evidence="3">Isolate 1-1 / race 1 (BBBD)</strain>
        <strain evidence="2">isolate 1-1 / race 1 (BBBD)</strain>
    </source>
</reference>
<evidence type="ECO:0000313" key="2">
    <source>
        <dbReference type="EnsemblFungi" id="PTTG_29689-t43_1-p1"/>
    </source>
</evidence>
<organism evidence="1">
    <name type="scientific">Puccinia triticina (isolate 1-1 / race 1 (BBBD))</name>
    <name type="common">Brown leaf rust fungus</name>
    <dbReference type="NCBI Taxonomy" id="630390"/>
    <lineage>
        <taxon>Eukaryota</taxon>
        <taxon>Fungi</taxon>
        <taxon>Dikarya</taxon>
        <taxon>Basidiomycota</taxon>
        <taxon>Pucciniomycotina</taxon>
        <taxon>Pucciniomycetes</taxon>
        <taxon>Pucciniales</taxon>
        <taxon>Pucciniaceae</taxon>
        <taxon>Puccinia</taxon>
    </lineage>
</organism>
<reference evidence="1" key="1">
    <citation type="submission" date="2009-11" db="EMBL/GenBank/DDBJ databases">
        <authorList>
            <consortium name="The Broad Institute Genome Sequencing Platform"/>
            <person name="Ward D."/>
            <person name="Feldgarden M."/>
            <person name="Earl A."/>
            <person name="Young S.K."/>
            <person name="Zeng Q."/>
            <person name="Koehrsen M."/>
            <person name="Alvarado L."/>
            <person name="Berlin A."/>
            <person name="Bochicchio J."/>
            <person name="Borenstein D."/>
            <person name="Chapman S.B."/>
            <person name="Chen Z."/>
            <person name="Engels R."/>
            <person name="Freedman E."/>
            <person name="Gellesch M."/>
            <person name="Goldberg J."/>
            <person name="Griggs A."/>
            <person name="Gujja S."/>
            <person name="Heilman E."/>
            <person name="Heiman D."/>
            <person name="Hepburn T."/>
            <person name="Howarth C."/>
            <person name="Jen D."/>
            <person name="Larson L."/>
            <person name="Lewis B."/>
            <person name="Mehta T."/>
            <person name="Park D."/>
            <person name="Pearson M."/>
            <person name="Roberts A."/>
            <person name="Saif S."/>
            <person name="Shea T."/>
            <person name="Shenoy N."/>
            <person name="Sisk P."/>
            <person name="Stolte C."/>
            <person name="Sykes S."/>
            <person name="Thomson T."/>
            <person name="Walk T."/>
            <person name="White J."/>
            <person name="Yandava C."/>
            <person name="Izard J."/>
            <person name="Baranova O.V."/>
            <person name="Blanton J.M."/>
            <person name="Tanner A.C."/>
            <person name="Dewhirst F.E."/>
            <person name="Haas B."/>
            <person name="Nusbaum C."/>
            <person name="Birren B."/>
        </authorList>
    </citation>
    <scope>NUCLEOTIDE SEQUENCE [LARGE SCALE GENOMIC DNA]</scope>
    <source>
        <strain evidence="1">1-1 BBBD Race 1</strain>
    </source>
</reference>
<dbReference type="VEuPathDB" id="FungiDB:PTTG_29689"/>
<dbReference type="AlphaFoldDB" id="A0A180G344"/>
<name>A0A180G344_PUCT1</name>
<evidence type="ECO:0000313" key="1">
    <source>
        <dbReference type="EMBL" id="OAV86869.1"/>
    </source>
</evidence>
<gene>
    <name evidence="1" type="ORF">PTTG_29689</name>
</gene>
<keyword evidence="3" id="KW-1185">Reference proteome</keyword>
<dbReference type="Proteomes" id="UP000005240">
    <property type="component" value="Unassembled WGS sequence"/>
</dbReference>
<evidence type="ECO:0000313" key="3">
    <source>
        <dbReference type="Proteomes" id="UP000005240"/>
    </source>
</evidence>
<proteinExistence type="predicted"/>